<evidence type="ECO:0000256" key="1">
    <source>
        <dbReference type="ARBA" id="ARBA00004123"/>
    </source>
</evidence>
<organism evidence="7 8">
    <name type="scientific">Allomyces macrogynus (strain ATCC 38327)</name>
    <name type="common">Allomyces javanicus var. macrogynus</name>
    <dbReference type="NCBI Taxonomy" id="578462"/>
    <lineage>
        <taxon>Eukaryota</taxon>
        <taxon>Fungi</taxon>
        <taxon>Fungi incertae sedis</taxon>
        <taxon>Blastocladiomycota</taxon>
        <taxon>Blastocladiomycetes</taxon>
        <taxon>Blastocladiales</taxon>
        <taxon>Blastocladiaceae</taxon>
        <taxon>Allomyces</taxon>
    </lineage>
</organism>
<dbReference type="eggNOG" id="KOG3096">
    <property type="taxonomic scope" value="Eukaryota"/>
</dbReference>
<dbReference type="GO" id="GO:0071011">
    <property type="term" value="C:precatalytic spliceosome"/>
    <property type="evidence" value="ECO:0007669"/>
    <property type="project" value="TreeGrafter"/>
</dbReference>
<evidence type="ECO:0000256" key="6">
    <source>
        <dbReference type="ARBA" id="ARBA00023242"/>
    </source>
</evidence>
<dbReference type="PANTHER" id="PTHR13296:SF0">
    <property type="entry name" value="PRE-MRNA-SPLICING FACTOR SPF27"/>
    <property type="match status" value="1"/>
</dbReference>
<reference evidence="8" key="2">
    <citation type="submission" date="2009-11" db="EMBL/GenBank/DDBJ databases">
        <title>The Genome Sequence of Allomyces macrogynus strain ATCC 38327.</title>
        <authorList>
            <consortium name="The Broad Institute Genome Sequencing Platform"/>
            <person name="Russ C."/>
            <person name="Cuomo C."/>
            <person name="Shea T."/>
            <person name="Young S.K."/>
            <person name="Zeng Q."/>
            <person name="Koehrsen M."/>
            <person name="Haas B."/>
            <person name="Borodovsky M."/>
            <person name="Guigo R."/>
            <person name="Alvarado L."/>
            <person name="Berlin A."/>
            <person name="Borenstein D."/>
            <person name="Chen Z."/>
            <person name="Engels R."/>
            <person name="Freedman E."/>
            <person name="Gellesch M."/>
            <person name="Goldberg J."/>
            <person name="Griggs A."/>
            <person name="Gujja S."/>
            <person name="Heiman D."/>
            <person name="Hepburn T."/>
            <person name="Howarth C."/>
            <person name="Jen D."/>
            <person name="Larson L."/>
            <person name="Lewis B."/>
            <person name="Mehta T."/>
            <person name="Park D."/>
            <person name="Pearson M."/>
            <person name="Roberts A."/>
            <person name="Saif S."/>
            <person name="Shenoy N."/>
            <person name="Sisk P."/>
            <person name="Stolte C."/>
            <person name="Sykes S."/>
            <person name="Walk T."/>
            <person name="White J."/>
            <person name="Yandava C."/>
            <person name="Burger G."/>
            <person name="Gray M.W."/>
            <person name="Holland P.W.H."/>
            <person name="King N."/>
            <person name="Lang F.B.F."/>
            <person name="Roger A.J."/>
            <person name="Ruiz-Trillo I."/>
            <person name="Lander E."/>
            <person name="Nusbaum C."/>
        </authorList>
    </citation>
    <scope>NUCLEOTIDE SEQUENCE [LARGE SCALE GENOMIC DNA]</scope>
    <source>
        <strain evidence="8">ATCC 38327</strain>
    </source>
</reference>
<protein>
    <recommendedName>
        <fullName evidence="9">Pre-mRNA-splicing factor SPF27</fullName>
    </recommendedName>
</protein>
<evidence type="ECO:0000256" key="4">
    <source>
        <dbReference type="ARBA" id="ARBA00022728"/>
    </source>
</evidence>
<dbReference type="GO" id="GO:0006397">
    <property type="term" value="P:mRNA processing"/>
    <property type="evidence" value="ECO:0007669"/>
    <property type="project" value="UniProtKB-KW"/>
</dbReference>
<gene>
    <name evidence="7" type="ORF">AMAG_12475</name>
</gene>
<keyword evidence="3" id="KW-0507">mRNA processing</keyword>
<dbReference type="STRING" id="578462.A0A0L0SZ28"/>
<dbReference type="InterPro" id="IPR008409">
    <property type="entry name" value="SPF27"/>
</dbReference>
<evidence type="ECO:0000313" key="8">
    <source>
        <dbReference type="Proteomes" id="UP000054350"/>
    </source>
</evidence>
<name>A0A0L0SZ28_ALLM3</name>
<keyword evidence="5" id="KW-0508">mRNA splicing</keyword>
<evidence type="ECO:0008006" key="9">
    <source>
        <dbReference type="Google" id="ProtNLM"/>
    </source>
</evidence>
<dbReference type="GO" id="GO:0008380">
    <property type="term" value="P:RNA splicing"/>
    <property type="evidence" value="ECO:0007669"/>
    <property type="project" value="UniProtKB-KW"/>
</dbReference>
<dbReference type="EMBL" id="GG745354">
    <property type="protein sequence ID" value="KNE67752.1"/>
    <property type="molecule type" value="Genomic_DNA"/>
</dbReference>
<dbReference type="GO" id="GO:0071013">
    <property type="term" value="C:catalytic step 2 spliceosome"/>
    <property type="evidence" value="ECO:0007669"/>
    <property type="project" value="TreeGrafter"/>
</dbReference>
<dbReference type="PANTHER" id="PTHR13296">
    <property type="entry name" value="BCAS2 PROTEIN"/>
    <property type="match status" value="1"/>
</dbReference>
<comment type="similarity">
    <text evidence="2">Belongs to the SPF27 family.</text>
</comment>
<dbReference type="AlphaFoldDB" id="A0A0L0SZ28"/>
<dbReference type="VEuPathDB" id="FungiDB:AMAG_12475"/>
<comment type="subcellular location">
    <subcellularLocation>
        <location evidence="1">Nucleus</location>
    </subcellularLocation>
</comment>
<evidence type="ECO:0000313" key="7">
    <source>
        <dbReference type="EMBL" id="KNE67752.1"/>
    </source>
</evidence>
<accession>A0A0L0SZ28</accession>
<proteinExistence type="inferred from homology"/>
<reference evidence="7 8" key="1">
    <citation type="submission" date="2009-11" db="EMBL/GenBank/DDBJ databases">
        <title>Annotation of Allomyces macrogynus ATCC 38327.</title>
        <authorList>
            <consortium name="The Broad Institute Genome Sequencing Platform"/>
            <person name="Russ C."/>
            <person name="Cuomo C."/>
            <person name="Burger G."/>
            <person name="Gray M.W."/>
            <person name="Holland P.W.H."/>
            <person name="King N."/>
            <person name="Lang F.B.F."/>
            <person name="Roger A.J."/>
            <person name="Ruiz-Trillo I."/>
            <person name="Young S.K."/>
            <person name="Zeng Q."/>
            <person name="Gargeya S."/>
            <person name="Fitzgerald M."/>
            <person name="Haas B."/>
            <person name="Abouelleil A."/>
            <person name="Alvarado L."/>
            <person name="Arachchi H.M."/>
            <person name="Berlin A."/>
            <person name="Chapman S.B."/>
            <person name="Gearin G."/>
            <person name="Goldberg J."/>
            <person name="Griggs A."/>
            <person name="Gujja S."/>
            <person name="Hansen M."/>
            <person name="Heiman D."/>
            <person name="Howarth C."/>
            <person name="Larimer J."/>
            <person name="Lui A."/>
            <person name="MacDonald P.J.P."/>
            <person name="McCowen C."/>
            <person name="Montmayeur A."/>
            <person name="Murphy C."/>
            <person name="Neiman D."/>
            <person name="Pearson M."/>
            <person name="Priest M."/>
            <person name="Roberts A."/>
            <person name="Saif S."/>
            <person name="Shea T."/>
            <person name="Sisk P."/>
            <person name="Stolte C."/>
            <person name="Sykes S."/>
            <person name="Wortman J."/>
            <person name="Nusbaum C."/>
            <person name="Birren B."/>
        </authorList>
    </citation>
    <scope>NUCLEOTIDE SEQUENCE [LARGE SCALE GENOMIC DNA]</scope>
    <source>
        <strain evidence="7 8">ATCC 38327</strain>
    </source>
</reference>
<evidence type="ECO:0000256" key="3">
    <source>
        <dbReference type="ARBA" id="ARBA00022664"/>
    </source>
</evidence>
<dbReference type="Pfam" id="PF05700">
    <property type="entry name" value="BCAS2"/>
    <property type="match status" value="1"/>
</dbReference>
<evidence type="ECO:0000256" key="5">
    <source>
        <dbReference type="ARBA" id="ARBA00023187"/>
    </source>
</evidence>
<dbReference type="OMA" id="WQTANAN"/>
<keyword evidence="6" id="KW-0539">Nucleus</keyword>
<keyword evidence="8" id="KW-1185">Reference proteome</keyword>
<evidence type="ECO:0000256" key="2">
    <source>
        <dbReference type="ARBA" id="ARBA00010788"/>
    </source>
</evidence>
<dbReference type="GO" id="GO:0000974">
    <property type="term" value="C:Prp19 complex"/>
    <property type="evidence" value="ECO:0007669"/>
    <property type="project" value="TreeGrafter"/>
</dbReference>
<keyword evidence="4" id="KW-0747">Spliceosome</keyword>
<sequence>MSSDALPYVDTQYTIPEVKALVDQMIDAELRTMRTNAPHDRVASIPPISLFSDRPALHDALTRASQNEPTDAIDLDAYNLVEFDDPSNVPPEEWLAAVQRASTLLQHQATRLENLELLGVYGSNAWLYHLHQMEAVVKAAEGALAGAQAAVTRVNCERKTEQTEALDKLQRAHLQLLETRTSNLQTLLAVAQLEHALEAKRRQAEEASA</sequence>
<dbReference type="OrthoDB" id="205794at2759"/>
<dbReference type="Proteomes" id="UP000054350">
    <property type="component" value="Unassembled WGS sequence"/>
</dbReference>